<dbReference type="InterPro" id="IPR036259">
    <property type="entry name" value="MFS_trans_sf"/>
</dbReference>
<feature type="transmembrane region" description="Helical" evidence="5">
    <location>
        <begin position="277"/>
        <end position="296"/>
    </location>
</feature>
<dbReference type="Pfam" id="PF07690">
    <property type="entry name" value="MFS_1"/>
    <property type="match status" value="1"/>
</dbReference>
<evidence type="ECO:0000256" key="4">
    <source>
        <dbReference type="ARBA" id="ARBA00023136"/>
    </source>
</evidence>
<evidence type="ECO:0000313" key="7">
    <source>
        <dbReference type="EMBL" id="TNV80009.1"/>
    </source>
</evidence>
<protein>
    <recommendedName>
        <fullName evidence="6">Major facilitator superfamily (MFS) profile domain-containing protein</fullName>
    </recommendedName>
</protein>
<evidence type="ECO:0000256" key="1">
    <source>
        <dbReference type="ARBA" id="ARBA00004141"/>
    </source>
</evidence>
<keyword evidence="2 5" id="KW-0812">Transmembrane</keyword>
<feature type="transmembrane region" description="Helical" evidence="5">
    <location>
        <begin position="340"/>
        <end position="356"/>
    </location>
</feature>
<keyword evidence="3 5" id="KW-1133">Transmembrane helix</keyword>
<name>A0A8J8NSL4_HALGN</name>
<feature type="transmembrane region" description="Helical" evidence="5">
    <location>
        <begin position="70"/>
        <end position="91"/>
    </location>
</feature>
<feature type="transmembrane region" description="Helical" evidence="5">
    <location>
        <begin position="362"/>
        <end position="384"/>
    </location>
</feature>
<dbReference type="EMBL" id="RRYP01008107">
    <property type="protein sequence ID" value="TNV80009.1"/>
    <property type="molecule type" value="Genomic_DNA"/>
</dbReference>
<comment type="subcellular location">
    <subcellularLocation>
        <location evidence="1">Membrane</location>
        <topology evidence="1">Multi-pass membrane protein</topology>
    </subcellularLocation>
</comment>
<evidence type="ECO:0000256" key="2">
    <source>
        <dbReference type="ARBA" id="ARBA00022692"/>
    </source>
</evidence>
<dbReference type="OrthoDB" id="311967at2759"/>
<evidence type="ECO:0000256" key="3">
    <source>
        <dbReference type="ARBA" id="ARBA00022989"/>
    </source>
</evidence>
<feature type="transmembrane region" description="Helical" evidence="5">
    <location>
        <begin position="308"/>
        <end position="333"/>
    </location>
</feature>
<dbReference type="GO" id="GO:0022857">
    <property type="term" value="F:transmembrane transporter activity"/>
    <property type="evidence" value="ECO:0007669"/>
    <property type="project" value="InterPro"/>
</dbReference>
<organism evidence="7 8">
    <name type="scientific">Halteria grandinella</name>
    <dbReference type="NCBI Taxonomy" id="5974"/>
    <lineage>
        <taxon>Eukaryota</taxon>
        <taxon>Sar</taxon>
        <taxon>Alveolata</taxon>
        <taxon>Ciliophora</taxon>
        <taxon>Intramacronucleata</taxon>
        <taxon>Spirotrichea</taxon>
        <taxon>Stichotrichia</taxon>
        <taxon>Sporadotrichida</taxon>
        <taxon>Halteriidae</taxon>
        <taxon>Halteria</taxon>
    </lineage>
</organism>
<comment type="caution">
    <text evidence="7">The sequence shown here is derived from an EMBL/GenBank/DDBJ whole genome shotgun (WGS) entry which is preliminary data.</text>
</comment>
<keyword evidence="8" id="KW-1185">Reference proteome</keyword>
<feature type="transmembrane region" description="Helical" evidence="5">
    <location>
        <begin position="422"/>
        <end position="442"/>
    </location>
</feature>
<sequence>MYNFNTIFVAAIPFLIDDARFNCKNAQGVFVECSKEVACANRQNSVIDMDRSYDNFIIALHLECDDGFKVSLMAMFAFGANWAGSFIFNVLGDKYGRLKISKIGFLLAASLYLLYLPPITYGLVLGYMLMFGFLNSYFLQSYILGVEFTSSENRDFYTIVAQSFDGLMGTFTVIVFSLTRNYKIFMISGFAMGFIIMILMFLFVPESPRYYVATNQNKKAVGVYKYLAKLHPDQKVKETIRLLEEKVNSGISLQDDDADEIPFKQQMAYFVKTKKRVAIAIIVSLCWFVNCLQNYGLNLELGQLQGDILINSAISNVTGFFACFMSYPVLLYAKRKPAQLGGFTLTMVASAAYVYVDGHVALQYFLLFLIKFGIALTFILIYCFTTELYPTQIRGLAFGLANTFGRLATIISSLMVGVPASIFMWMNVGQSLLIILFTFVLPETKGLQLEDKITDDKVIDSEESTKETPEVEHER</sequence>
<feature type="transmembrane region" description="Helical" evidence="5">
    <location>
        <begin position="184"/>
        <end position="204"/>
    </location>
</feature>
<evidence type="ECO:0000256" key="5">
    <source>
        <dbReference type="SAM" id="Phobius"/>
    </source>
</evidence>
<evidence type="ECO:0000259" key="6">
    <source>
        <dbReference type="PROSITE" id="PS50850"/>
    </source>
</evidence>
<dbReference type="Gene3D" id="1.20.1250.20">
    <property type="entry name" value="MFS general substrate transporter like domains"/>
    <property type="match status" value="1"/>
</dbReference>
<dbReference type="PANTHER" id="PTHR24064">
    <property type="entry name" value="SOLUTE CARRIER FAMILY 22 MEMBER"/>
    <property type="match status" value="1"/>
</dbReference>
<evidence type="ECO:0000313" key="8">
    <source>
        <dbReference type="Proteomes" id="UP000785679"/>
    </source>
</evidence>
<dbReference type="InterPro" id="IPR011701">
    <property type="entry name" value="MFS"/>
</dbReference>
<dbReference type="GO" id="GO:0016020">
    <property type="term" value="C:membrane"/>
    <property type="evidence" value="ECO:0007669"/>
    <property type="project" value="UniProtKB-SubCell"/>
</dbReference>
<dbReference type="PROSITE" id="PS50850">
    <property type="entry name" value="MFS"/>
    <property type="match status" value="1"/>
</dbReference>
<dbReference type="Proteomes" id="UP000785679">
    <property type="component" value="Unassembled WGS sequence"/>
</dbReference>
<dbReference type="AlphaFoldDB" id="A0A8J8NSL4"/>
<accession>A0A8J8NSL4</accession>
<reference evidence="7" key="1">
    <citation type="submission" date="2019-06" db="EMBL/GenBank/DDBJ databases">
        <authorList>
            <person name="Zheng W."/>
        </authorList>
    </citation>
    <scope>NUCLEOTIDE SEQUENCE</scope>
    <source>
        <strain evidence="7">QDHG01</strain>
    </source>
</reference>
<dbReference type="InterPro" id="IPR020846">
    <property type="entry name" value="MFS_dom"/>
</dbReference>
<proteinExistence type="predicted"/>
<keyword evidence="4 5" id="KW-0472">Membrane</keyword>
<feature type="transmembrane region" description="Helical" evidence="5">
    <location>
        <begin position="396"/>
        <end position="416"/>
    </location>
</feature>
<gene>
    <name evidence="7" type="ORF">FGO68_gene9702</name>
</gene>
<feature type="domain" description="Major facilitator superfamily (MFS) profile" evidence="6">
    <location>
        <begin position="1"/>
        <end position="445"/>
    </location>
</feature>
<dbReference type="SUPFAM" id="SSF103473">
    <property type="entry name" value="MFS general substrate transporter"/>
    <property type="match status" value="1"/>
</dbReference>